<dbReference type="Pfam" id="PF03358">
    <property type="entry name" value="FMN_red"/>
    <property type="match status" value="1"/>
</dbReference>
<dbReference type="RefSeq" id="WP_187542446.1">
    <property type="nucleotide sequence ID" value="NZ_CP060717.1"/>
</dbReference>
<dbReference type="Proteomes" id="UP000515955">
    <property type="component" value="Chromosome"/>
</dbReference>
<keyword evidence="3" id="KW-1185">Reference proteome</keyword>
<dbReference type="PANTHER" id="PTHR30543:SF21">
    <property type="entry name" value="NAD(P)H-DEPENDENT FMN REDUCTASE LOT6"/>
    <property type="match status" value="1"/>
</dbReference>
<sequence>MENHSIAIIVGSLRDGSINRKVARSMCALHDRLDCTIVEIGDLPLYNPDIDGDSPPEAYTRFRDAIRSAEGVLFVTPEYNRSVPGALKNAIDVGSRPYGKSVFAKKPAAIVTVSPGALGGFGANHHLRQSAVFLDMPVMQQPEAYLGHVSDDAFGKDGLLKDGDLKNLVEKLSAAFADWIDLIKAGREKLLGDSAGSNG</sequence>
<organism evidence="2 3">
    <name type="scientific">Sphingomonas rhizophila</name>
    <dbReference type="NCBI Taxonomy" id="2071607"/>
    <lineage>
        <taxon>Bacteria</taxon>
        <taxon>Pseudomonadati</taxon>
        <taxon>Pseudomonadota</taxon>
        <taxon>Alphaproteobacteria</taxon>
        <taxon>Sphingomonadales</taxon>
        <taxon>Sphingomonadaceae</taxon>
        <taxon>Sphingomonas</taxon>
    </lineage>
</organism>
<dbReference type="SUPFAM" id="SSF52218">
    <property type="entry name" value="Flavoproteins"/>
    <property type="match status" value="1"/>
</dbReference>
<dbReference type="Gene3D" id="3.40.50.360">
    <property type="match status" value="1"/>
</dbReference>
<dbReference type="PANTHER" id="PTHR30543">
    <property type="entry name" value="CHROMATE REDUCTASE"/>
    <property type="match status" value="1"/>
</dbReference>
<dbReference type="EMBL" id="CP060717">
    <property type="protein sequence ID" value="QNN65454.1"/>
    <property type="molecule type" value="Genomic_DNA"/>
</dbReference>
<dbReference type="AlphaFoldDB" id="A0A7G9SC79"/>
<reference evidence="2 3" key="1">
    <citation type="submission" date="2020-08" db="EMBL/GenBank/DDBJ databases">
        <title>Genome sequence of Sphingomonas rhizophila KACC 19189T.</title>
        <authorList>
            <person name="Hyun D.-W."/>
            <person name="Bae J.-W."/>
        </authorList>
    </citation>
    <scope>NUCLEOTIDE SEQUENCE [LARGE SCALE GENOMIC DNA]</scope>
    <source>
        <strain evidence="2 3">KACC 19189</strain>
    </source>
</reference>
<feature type="domain" description="NADPH-dependent FMN reductase-like" evidence="1">
    <location>
        <begin position="6"/>
        <end position="148"/>
    </location>
</feature>
<evidence type="ECO:0000259" key="1">
    <source>
        <dbReference type="Pfam" id="PF03358"/>
    </source>
</evidence>
<proteinExistence type="predicted"/>
<dbReference type="GO" id="GO:0016491">
    <property type="term" value="F:oxidoreductase activity"/>
    <property type="evidence" value="ECO:0007669"/>
    <property type="project" value="InterPro"/>
</dbReference>
<gene>
    <name evidence="2" type="ORF">H9L12_02255</name>
</gene>
<dbReference type="KEGG" id="srhi:H9L12_02255"/>
<dbReference type="InterPro" id="IPR005025">
    <property type="entry name" value="FMN_Rdtase-like_dom"/>
</dbReference>
<dbReference type="InterPro" id="IPR029039">
    <property type="entry name" value="Flavoprotein-like_sf"/>
</dbReference>
<evidence type="ECO:0000313" key="3">
    <source>
        <dbReference type="Proteomes" id="UP000515955"/>
    </source>
</evidence>
<dbReference type="GO" id="GO:0005829">
    <property type="term" value="C:cytosol"/>
    <property type="evidence" value="ECO:0007669"/>
    <property type="project" value="TreeGrafter"/>
</dbReference>
<protein>
    <submittedName>
        <fullName evidence="2">NAD(P)H-dependent oxidoreductase</fullName>
    </submittedName>
</protein>
<dbReference type="InterPro" id="IPR050712">
    <property type="entry name" value="NAD(P)H-dep_reductase"/>
</dbReference>
<dbReference type="GO" id="GO:0010181">
    <property type="term" value="F:FMN binding"/>
    <property type="evidence" value="ECO:0007669"/>
    <property type="project" value="TreeGrafter"/>
</dbReference>
<evidence type="ECO:0000313" key="2">
    <source>
        <dbReference type="EMBL" id="QNN65454.1"/>
    </source>
</evidence>
<accession>A0A7G9SC79</accession>
<name>A0A7G9SC79_9SPHN</name>